<comment type="caution">
    <text evidence="2">The sequence shown here is derived from an EMBL/GenBank/DDBJ whole genome shotgun (WGS) entry which is preliminary data.</text>
</comment>
<keyword evidence="1" id="KW-1133">Transmembrane helix</keyword>
<proteinExistence type="predicted"/>
<organism evidence="2 3">
    <name type="scientific">Nanobsidianus stetteri</name>
    <dbReference type="NCBI Taxonomy" id="1294122"/>
    <lineage>
        <taxon>Archaea</taxon>
        <taxon>Nanobdellota</taxon>
        <taxon>Candidatus Nanoarchaeia</taxon>
        <taxon>Nanoarchaeales</taxon>
        <taxon>Nanopusillaceae</taxon>
        <taxon>Candidatus Nanobsidianus</taxon>
    </lineage>
</organism>
<evidence type="ECO:0000256" key="1">
    <source>
        <dbReference type="SAM" id="Phobius"/>
    </source>
</evidence>
<accession>A0A2T9WTF9</accession>
<feature type="transmembrane region" description="Helical" evidence="1">
    <location>
        <begin position="70"/>
        <end position="90"/>
    </location>
</feature>
<feature type="transmembrane region" description="Helical" evidence="1">
    <location>
        <begin position="45"/>
        <end position="64"/>
    </location>
</feature>
<evidence type="ECO:0000313" key="2">
    <source>
        <dbReference type="EMBL" id="PVU71117.1"/>
    </source>
</evidence>
<protein>
    <submittedName>
        <fullName evidence="2">Uncharacterized protein</fullName>
    </submittedName>
</protein>
<gene>
    <name evidence="2" type="ORF">DDW05_01840</name>
</gene>
<dbReference type="AlphaFoldDB" id="A0A2T9WTF9"/>
<keyword evidence="1" id="KW-0812">Transmembrane</keyword>
<name>A0A2T9WTF9_NANST</name>
<reference evidence="2 3" key="1">
    <citation type="journal article" date="2015" name="Appl. Environ. Microbiol.">
        <title>Nanoarchaeota, Their Sulfolobales Host, and Nanoarchaeota Virus Distribution across Yellowstone National Park Hot Springs.</title>
        <authorList>
            <person name="Munson-McGee J.H."/>
            <person name="Field E.K."/>
            <person name="Bateson M."/>
            <person name="Rooney C."/>
            <person name="Stepanauskas R."/>
            <person name="Young M.J."/>
        </authorList>
    </citation>
    <scope>NUCLEOTIDE SEQUENCE [LARGE SCALE GENOMIC DNA]</scope>
    <source>
        <strain evidence="2">SCGC AB-777_O03</strain>
    </source>
</reference>
<dbReference type="EMBL" id="QEFH01000011">
    <property type="protein sequence ID" value="PVU71117.1"/>
    <property type="molecule type" value="Genomic_DNA"/>
</dbReference>
<dbReference type="Proteomes" id="UP000245908">
    <property type="component" value="Unassembled WGS sequence"/>
</dbReference>
<keyword evidence="1" id="KW-0472">Membrane</keyword>
<evidence type="ECO:0000313" key="3">
    <source>
        <dbReference type="Proteomes" id="UP000245908"/>
    </source>
</evidence>
<sequence length="283" mass="33081">MTLSSLDNLLIEKEYEKINNYLKERNIYKKSRLIIAEKYTLSKEFLMLSSLIGNIVVISAIYGYNPIYTPISLALYVTGLGFGIWFGRLWTKRLLAYTFASSIYIQKKNLEEIVNDSSTFYSNNIEIKEGTIATIKLLRYSIADYPVYIDKNDKNIEEIISKVAVDNLLAHEISHIFIGRSDIKASDLAYLIYLDMNNLLDANDLHKYKKTKEVIRKNIKICVEYVKNEKRYDHDDIGVCYANITLYKNNFSIDIKREIEKLRHMKDKDIINEIRNYALNYSN</sequence>